<dbReference type="OrthoDB" id="3239511at2759"/>
<gene>
    <name evidence="1" type="ORF">EXIGLDRAFT_817146</name>
</gene>
<dbReference type="STRING" id="1314781.A0A165Z7U2"/>
<dbReference type="InParanoid" id="A0A165Z7U2"/>
<organism evidence="1 2">
    <name type="scientific">Exidia glandulosa HHB12029</name>
    <dbReference type="NCBI Taxonomy" id="1314781"/>
    <lineage>
        <taxon>Eukaryota</taxon>
        <taxon>Fungi</taxon>
        <taxon>Dikarya</taxon>
        <taxon>Basidiomycota</taxon>
        <taxon>Agaricomycotina</taxon>
        <taxon>Agaricomycetes</taxon>
        <taxon>Auriculariales</taxon>
        <taxon>Exidiaceae</taxon>
        <taxon>Exidia</taxon>
    </lineage>
</organism>
<dbReference type="EMBL" id="KV426507">
    <property type="protein sequence ID" value="KZV80209.1"/>
    <property type="molecule type" value="Genomic_DNA"/>
</dbReference>
<accession>A0A165Z7U2</accession>
<feature type="non-terminal residue" evidence="1">
    <location>
        <position position="1"/>
    </location>
</feature>
<protein>
    <submittedName>
        <fullName evidence="1">Uncharacterized protein</fullName>
    </submittedName>
</protein>
<dbReference type="InterPro" id="IPR041078">
    <property type="entry name" value="Plavaka"/>
</dbReference>
<name>A0A165Z7U2_EXIGL</name>
<dbReference type="AlphaFoldDB" id="A0A165Z7U2"/>
<sequence length="512" mass="58368">VEHPDGPDADATPDSAFGLFKMRIYQKIYGIVFASLKDHSLFGSAATCGDQSIRVLWPGVLIVSMDGEESYYFCASKATGAKVPCSCCLCKKEDLSRLTLKSRPRTVADMKAVYLYAQTLPSKTAREAYLSASGLRDVPHFLWDFGNSDPYLARSYDELHFDDEGKWGKHLWPLTLERLAALGCSKQFDQLCAACTVCPTSCATHLSHYVQRVTTTYGKNFNFYKQHMCAHVVDEVQATGTLNHKTTKIGEAIMQELKEDYGATNFKSTVDHQVCMTDSDMEAVARIRTTINEYNALLNSDIDLADDDEDEIETQNTEEDSWHFSAADGDWTDPHAFQEAKRHDPAYSHFHNRLVTALTSALDAPMDPLTTIRFYKCLYLYFQSQEDFRQGFDILRCNERFHGQPRYDCITYRTADGYLGFGRLRHIIRCRLSHKRCIDLAVITAFSASRWKPNTYWEDCSVYEEDTIFSFVLLSDVFRGALMCPTFGSDHVRTYYLMDDVDSDMFLRLNQL</sequence>
<evidence type="ECO:0000313" key="2">
    <source>
        <dbReference type="Proteomes" id="UP000077266"/>
    </source>
</evidence>
<reference evidence="1 2" key="1">
    <citation type="journal article" date="2016" name="Mol. Biol. Evol.">
        <title>Comparative Genomics of Early-Diverging Mushroom-Forming Fungi Provides Insights into the Origins of Lignocellulose Decay Capabilities.</title>
        <authorList>
            <person name="Nagy L.G."/>
            <person name="Riley R."/>
            <person name="Tritt A."/>
            <person name="Adam C."/>
            <person name="Daum C."/>
            <person name="Floudas D."/>
            <person name="Sun H."/>
            <person name="Yadav J.S."/>
            <person name="Pangilinan J."/>
            <person name="Larsson K.H."/>
            <person name="Matsuura K."/>
            <person name="Barry K."/>
            <person name="Labutti K."/>
            <person name="Kuo R."/>
            <person name="Ohm R.A."/>
            <person name="Bhattacharya S.S."/>
            <person name="Shirouzu T."/>
            <person name="Yoshinaga Y."/>
            <person name="Martin F.M."/>
            <person name="Grigoriev I.V."/>
            <person name="Hibbett D.S."/>
        </authorList>
    </citation>
    <scope>NUCLEOTIDE SEQUENCE [LARGE SCALE GENOMIC DNA]</scope>
    <source>
        <strain evidence="1 2">HHB12029</strain>
    </source>
</reference>
<proteinExistence type="predicted"/>
<evidence type="ECO:0000313" key="1">
    <source>
        <dbReference type="EMBL" id="KZV80209.1"/>
    </source>
</evidence>
<keyword evidence="2" id="KW-1185">Reference proteome</keyword>
<dbReference type="Pfam" id="PF18759">
    <property type="entry name" value="Plavaka"/>
    <property type="match status" value="1"/>
</dbReference>
<dbReference type="Proteomes" id="UP000077266">
    <property type="component" value="Unassembled WGS sequence"/>
</dbReference>